<sequence length="34" mass="4199">MVLHVKYPSFYKWWPAMSMRMDKMSCCVSVLWEK</sequence>
<keyword evidence="2" id="KW-1185">Reference proteome</keyword>
<dbReference type="EMBL" id="KN412229">
    <property type="protein sequence ID" value="KHG19126.1"/>
    <property type="molecule type" value="Genomic_DNA"/>
</dbReference>
<accession>A0A0B0P6X1</accession>
<reference evidence="2" key="1">
    <citation type="submission" date="2014-09" db="EMBL/GenBank/DDBJ databases">
        <authorList>
            <person name="Mudge J."/>
            <person name="Ramaraj T."/>
            <person name="Lindquist I.E."/>
            <person name="Bharti A.K."/>
            <person name="Sundararajan A."/>
            <person name="Cameron C.T."/>
            <person name="Woodward J.E."/>
            <person name="May G.D."/>
            <person name="Brubaker C."/>
            <person name="Broadhvest J."/>
            <person name="Wilkins T.A."/>
        </authorList>
    </citation>
    <scope>NUCLEOTIDE SEQUENCE</scope>
    <source>
        <strain evidence="2">cv. AKA8401</strain>
    </source>
</reference>
<proteinExistence type="predicted"/>
<organism evidence="1 2">
    <name type="scientific">Gossypium arboreum</name>
    <name type="common">Tree cotton</name>
    <name type="synonym">Gossypium nanking</name>
    <dbReference type="NCBI Taxonomy" id="29729"/>
    <lineage>
        <taxon>Eukaryota</taxon>
        <taxon>Viridiplantae</taxon>
        <taxon>Streptophyta</taxon>
        <taxon>Embryophyta</taxon>
        <taxon>Tracheophyta</taxon>
        <taxon>Spermatophyta</taxon>
        <taxon>Magnoliopsida</taxon>
        <taxon>eudicotyledons</taxon>
        <taxon>Gunneridae</taxon>
        <taxon>Pentapetalae</taxon>
        <taxon>rosids</taxon>
        <taxon>malvids</taxon>
        <taxon>Malvales</taxon>
        <taxon>Malvaceae</taxon>
        <taxon>Malvoideae</taxon>
        <taxon>Gossypium</taxon>
    </lineage>
</organism>
<evidence type="ECO:0000313" key="1">
    <source>
        <dbReference type="EMBL" id="KHG19126.1"/>
    </source>
</evidence>
<name>A0A0B0P6X1_GOSAR</name>
<protein>
    <submittedName>
        <fullName evidence="1">Linoleate 9S-lipoxygenase 5, chloroplastic-like protein</fullName>
    </submittedName>
</protein>
<gene>
    <name evidence="1" type="ORF">F383_25896</name>
</gene>
<evidence type="ECO:0000313" key="2">
    <source>
        <dbReference type="Proteomes" id="UP000032142"/>
    </source>
</evidence>
<dbReference type="AlphaFoldDB" id="A0A0B0P6X1"/>
<dbReference type="Proteomes" id="UP000032142">
    <property type="component" value="Unassembled WGS sequence"/>
</dbReference>